<dbReference type="Proteomes" id="UP000318288">
    <property type="component" value="Unassembled WGS sequence"/>
</dbReference>
<dbReference type="SUPFAM" id="SSF53649">
    <property type="entry name" value="Alkaline phosphatase-like"/>
    <property type="match status" value="1"/>
</dbReference>
<dbReference type="GO" id="GO:0008237">
    <property type="term" value="F:metallopeptidase activity"/>
    <property type="evidence" value="ECO:0007669"/>
    <property type="project" value="InterPro"/>
</dbReference>
<evidence type="ECO:0000313" key="1">
    <source>
        <dbReference type="EMBL" id="TWU48704.1"/>
    </source>
</evidence>
<dbReference type="Gene3D" id="3.40.720.10">
    <property type="entry name" value="Alkaline Phosphatase, subunit A"/>
    <property type="match status" value="1"/>
</dbReference>
<gene>
    <name evidence="1" type="ORF">Poly51_46050</name>
</gene>
<organism evidence="1 2">
    <name type="scientific">Rubripirellula tenax</name>
    <dbReference type="NCBI Taxonomy" id="2528015"/>
    <lineage>
        <taxon>Bacteria</taxon>
        <taxon>Pseudomonadati</taxon>
        <taxon>Planctomycetota</taxon>
        <taxon>Planctomycetia</taxon>
        <taxon>Pirellulales</taxon>
        <taxon>Pirellulaceae</taxon>
        <taxon>Rubripirellula</taxon>
    </lineage>
</organism>
<dbReference type="RefSeq" id="WP_146460210.1">
    <property type="nucleotide sequence ID" value="NZ_SJPW01000006.1"/>
</dbReference>
<proteinExistence type="predicted"/>
<dbReference type="AlphaFoldDB" id="A0A5C6EJI9"/>
<comment type="caution">
    <text evidence="1">The sequence shown here is derived from an EMBL/GenBank/DDBJ whole genome shotgun (WGS) entry which is preliminary data.</text>
</comment>
<dbReference type="Gene3D" id="3.40.390.10">
    <property type="entry name" value="Collagenase (Catalytic Domain)"/>
    <property type="match status" value="2"/>
</dbReference>
<accession>A0A5C6EJI9</accession>
<protein>
    <submittedName>
        <fullName evidence="1">Uncharacterized protein</fullName>
    </submittedName>
</protein>
<evidence type="ECO:0000313" key="2">
    <source>
        <dbReference type="Proteomes" id="UP000318288"/>
    </source>
</evidence>
<keyword evidence="2" id="KW-1185">Reference proteome</keyword>
<reference evidence="1 2" key="1">
    <citation type="submission" date="2019-02" db="EMBL/GenBank/DDBJ databases">
        <title>Deep-cultivation of Planctomycetes and their phenomic and genomic characterization uncovers novel biology.</title>
        <authorList>
            <person name="Wiegand S."/>
            <person name="Jogler M."/>
            <person name="Boedeker C."/>
            <person name="Pinto D."/>
            <person name="Vollmers J."/>
            <person name="Rivas-Marin E."/>
            <person name="Kohn T."/>
            <person name="Peeters S.H."/>
            <person name="Heuer A."/>
            <person name="Rast P."/>
            <person name="Oberbeckmann S."/>
            <person name="Bunk B."/>
            <person name="Jeske O."/>
            <person name="Meyerdierks A."/>
            <person name="Storesund J.E."/>
            <person name="Kallscheuer N."/>
            <person name="Luecker S."/>
            <person name="Lage O.M."/>
            <person name="Pohl T."/>
            <person name="Merkel B.J."/>
            <person name="Hornburger P."/>
            <person name="Mueller R.-W."/>
            <person name="Bruemmer F."/>
            <person name="Labrenz M."/>
            <person name="Spormann A.M."/>
            <person name="Op Den Camp H."/>
            <person name="Overmann J."/>
            <person name="Amann R."/>
            <person name="Jetten M.S.M."/>
            <person name="Mascher T."/>
            <person name="Medema M.H."/>
            <person name="Devos D.P."/>
            <person name="Kaster A.-K."/>
            <person name="Ovreas L."/>
            <person name="Rohde M."/>
            <person name="Galperin M.Y."/>
            <person name="Jogler C."/>
        </authorList>
    </citation>
    <scope>NUCLEOTIDE SEQUENCE [LARGE SCALE GENOMIC DNA]</scope>
    <source>
        <strain evidence="1 2">Poly51</strain>
    </source>
</reference>
<dbReference type="EMBL" id="SJPW01000006">
    <property type="protein sequence ID" value="TWU48704.1"/>
    <property type="molecule type" value="Genomic_DNA"/>
</dbReference>
<dbReference type="InterPro" id="IPR017850">
    <property type="entry name" value="Alkaline_phosphatase_core_sf"/>
</dbReference>
<dbReference type="SUPFAM" id="SSF55486">
    <property type="entry name" value="Metalloproteases ('zincins'), catalytic domain"/>
    <property type="match status" value="2"/>
</dbReference>
<dbReference type="OrthoDB" id="9792407at2"/>
<sequence>MPLLESKASGQIDPTRSFALTGMERHVYSYPSRAIRTQDYLYILNFDPDQWPTGEVDGHNPEYDFATMAWPRDEGAFPFNIDPSPAKQFLRLNRALDDVKQFAQLSFGKHAEEELYDLNKDPEQLNNVSSDQGYTDVKRLLRRQLDAALIRSDDPRLAVAGYRTRVIEGWPVRISDRLLQNQPDKTARAIELLTQQLKTISEVVPSSVLPRIRCVPIWMSPEYEGVRPTAEYHPSEGWLRKVGRPAELAECVELTNIGIFEKENLRMPMMILHELAHAFHHQMLGFDHAKIKAQYERANASGSYEAVERHDGKTERAYGMNNHKEYFAESSEAFFGKNDFYPFDRAQLKKHDPGMFEVLTEVWELGDRRPVARQPSTDQSSKYRVETPPASLGVKSFYRKYVDANGYPIVASAGVNDYALKEAAYIIDMMLAHRPDIRQAMVASGSRMVVMAHSEFTTDIPEYARMRPKDFWDARARGLGGSKMDAVCSCGEENLLAFPGDPYSQESILIHEFAHNIHLRGMVRLDATFDDRLKQTYDHAMARGLWRGKYASSNHAEYFAEGVQSWFNNNRPPDHDHNHVDTRKDLQEYDAGLASICEEVFGATILAYTKPGTRLTGHLAGFDPSRSPRFRWPARLEQAQKKIRQGGSKRSTN</sequence>
<dbReference type="InterPro" id="IPR024079">
    <property type="entry name" value="MetalloPept_cat_dom_sf"/>
</dbReference>
<name>A0A5C6EJI9_9BACT</name>